<proteinExistence type="predicted"/>
<feature type="region of interest" description="Disordered" evidence="1">
    <location>
        <begin position="49"/>
        <end position="79"/>
    </location>
</feature>
<sequence>MAPVSLSKAIKTKKPNRSVGKHVDKLAYLALLCFLQRTAQETRIVSQEIHGHDHNRKMTRREVGRGGRRALRRVNANAE</sequence>
<comment type="caution">
    <text evidence="2">The sequence shown here is derived from an EMBL/GenBank/DDBJ whole genome shotgun (WGS) entry which is preliminary data.</text>
</comment>
<organism evidence="2 3">
    <name type="scientific">Wallemia hederae</name>
    <dbReference type="NCBI Taxonomy" id="1540922"/>
    <lineage>
        <taxon>Eukaryota</taxon>
        <taxon>Fungi</taxon>
        <taxon>Dikarya</taxon>
        <taxon>Basidiomycota</taxon>
        <taxon>Wallemiomycotina</taxon>
        <taxon>Wallemiomycetes</taxon>
        <taxon>Wallemiales</taxon>
        <taxon>Wallemiaceae</taxon>
        <taxon>Wallemia</taxon>
    </lineage>
</organism>
<dbReference type="InterPro" id="IPR009072">
    <property type="entry name" value="Histone-fold"/>
</dbReference>
<dbReference type="GO" id="GO:0046982">
    <property type="term" value="F:protein heterodimerization activity"/>
    <property type="evidence" value="ECO:0007669"/>
    <property type="project" value="InterPro"/>
</dbReference>
<dbReference type="OrthoDB" id="3359612at2759"/>
<name>A0A4T0FHS0_9BASI</name>
<dbReference type="Proteomes" id="UP000310189">
    <property type="component" value="Unassembled WGS sequence"/>
</dbReference>
<evidence type="ECO:0000256" key="1">
    <source>
        <dbReference type="SAM" id="MobiDB-lite"/>
    </source>
</evidence>
<dbReference type="AlphaFoldDB" id="A0A4T0FHS0"/>
<protein>
    <submittedName>
        <fullName evidence="2">Uncharacterized protein</fullName>
    </submittedName>
</protein>
<accession>A0A4T0FHS0</accession>
<evidence type="ECO:0000313" key="3">
    <source>
        <dbReference type="Proteomes" id="UP000310189"/>
    </source>
</evidence>
<dbReference type="EMBL" id="SPNW01000068">
    <property type="protein sequence ID" value="TIA87015.1"/>
    <property type="molecule type" value="Genomic_DNA"/>
</dbReference>
<evidence type="ECO:0000313" key="2">
    <source>
        <dbReference type="EMBL" id="TIA87015.1"/>
    </source>
</evidence>
<gene>
    <name evidence="2" type="ORF">E3P99_03451</name>
</gene>
<dbReference type="Gene3D" id="1.10.20.10">
    <property type="entry name" value="Histone, subunit A"/>
    <property type="match status" value="1"/>
</dbReference>
<reference evidence="2 3" key="1">
    <citation type="submission" date="2019-03" db="EMBL/GenBank/DDBJ databases">
        <title>Sequencing 23 genomes of Wallemia ichthyophaga.</title>
        <authorList>
            <person name="Gostincar C."/>
        </authorList>
    </citation>
    <scope>NUCLEOTIDE SEQUENCE [LARGE SCALE GENOMIC DNA]</scope>
    <source>
        <strain evidence="2 3">EXF-5753</strain>
    </source>
</reference>
<keyword evidence="3" id="KW-1185">Reference proteome</keyword>